<dbReference type="InterPro" id="IPR015943">
    <property type="entry name" value="WD40/YVTN_repeat-like_dom_sf"/>
</dbReference>
<feature type="compositionally biased region" description="Low complexity" evidence="1">
    <location>
        <begin position="280"/>
        <end position="340"/>
    </location>
</feature>
<feature type="compositionally biased region" description="Low complexity" evidence="1">
    <location>
        <begin position="419"/>
        <end position="449"/>
    </location>
</feature>
<protein>
    <submittedName>
        <fullName evidence="2">Unnamed protein product</fullName>
    </submittedName>
</protein>
<feature type="compositionally biased region" description="Polar residues" evidence="1">
    <location>
        <begin position="347"/>
        <end position="364"/>
    </location>
</feature>
<dbReference type="SUPFAM" id="SSF50978">
    <property type="entry name" value="WD40 repeat-like"/>
    <property type="match status" value="1"/>
</dbReference>
<comment type="caution">
    <text evidence="2">The sequence shown here is derived from an EMBL/GenBank/DDBJ whole genome shotgun (WGS) entry which is preliminary data.</text>
</comment>
<evidence type="ECO:0000313" key="2">
    <source>
        <dbReference type="EMBL" id="GMG43177.1"/>
    </source>
</evidence>
<evidence type="ECO:0000313" key="3">
    <source>
        <dbReference type="Proteomes" id="UP001165063"/>
    </source>
</evidence>
<keyword evidence="3" id="KW-1185">Reference proteome</keyword>
<dbReference type="Proteomes" id="UP001165063">
    <property type="component" value="Unassembled WGS sequence"/>
</dbReference>
<feature type="region of interest" description="Disordered" evidence="1">
    <location>
        <begin position="391"/>
        <end position="462"/>
    </location>
</feature>
<dbReference type="SMART" id="SM00320">
    <property type="entry name" value="WD40"/>
    <property type="match status" value="2"/>
</dbReference>
<proteinExistence type="predicted"/>
<sequence>MNSLLSIYRENIFFWDTSRSNLPILKNKVNGITSFDASRYQDSLLALSGEFGLSLFDMRVQNNINLSVPFCIPHDLNYSQQATMVKWCNTDPNYCATATTNNNVTIWDIRKMVPLAELHTTTNEFYQARLPLKEITALEWVDTCNLYTSSYDGSIVHWDMENSQFTNAQSILKCSMKSNPVNAHKYPVSASSSEYSTSTTSLGSYPSTTTSVDVHSRECGTVIPAANTPIVDLKTVDGDKILSLDESFLGLHYKVDAPMTLAGYFLQSADQDIEHDSGCLSSPSQPSLQLKRQRPSKQQQPKQQQPTSPHQYQQLQQSQYKLSSKQQQQQQQQQQQPNQSRRPFEQQKLQCNHSKRPSQQQSKLPSDLPERQNSIPVRSSARPHYYTKLLNQQQPQPHHQRQESDDLFFSPQPATYKFPSPSNTSLTTSTKSSPSSPSTQNTSYNTSTTRQSDSMFSKSDVSLATSPMNKQHMFGPRVYSFTDALNSTDGVSSKDAGSRSSFGFSFIGSNRSSGIVISDGEGADSLIEFNKSSGSGKAGEAGGSASLTMDDIIRQLASVKVVNDRLYI</sequence>
<evidence type="ECO:0000256" key="1">
    <source>
        <dbReference type="SAM" id="MobiDB-lite"/>
    </source>
</evidence>
<name>A0A9W6Z1Z2_AMBMO</name>
<accession>A0A9W6Z1Z2</accession>
<dbReference type="InterPro" id="IPR036322">
    <property type="entry name" value="WD40_repeat_dom_sf"/>
</dbReference>
<feature type="region of interest" description="Disordered" evidence="1">
    <location>
        <begin position="275"/>
        <end position="374"/>
    </location>
</feature>
<dbReference type="InterPro" id="IPR001680">
    <property type="entry name" value="WD40_rpt"/>
</dbReference>
<reference evidence="2" key="1">
    <citation type="submission" date="2023-04" db="EMBL/GenBank/DDBJ databases">
        <title>Ambrosiozyma monospora NBRC 1965.</title>
        <authorList>
            <person name="Ichikawa N."/>
            <person name="Sato H."/>
            <person name="Tonouchi N."/>
        </authorList>
    </citation>
    <scope>NUCLEOTIDE SEQUENCE</scope>
    <source>
        <strain evidence="2">NBRC 1965</strain>
    </source>
</reference>
<dbReference type="EMBL" id="BSXU01004354">
    <property type="protein sequence ID" value="GMG43177.1"/>
    <property type="molecule type" value="Genomic_DNA"/>
</dbReference>
<organism evidence="2 3">
    <name type="scientific">Ambrosiozyma monospora</name>
    <name type="common">Yeast</name>
    <name type="synonym">Endomycopsis monosporus</name>
    <dbReference type="NCBI Taxonomy" id="43982"/>
    <lineage>
        <taxon>Eukaryota</taxon>
        <taxon>Fungi</taxon>
        <taxon>Dikarya</taxon>
        <taxon>Ascomycota</taxon>
        <taxon>Saccharomycotina</taxon>
        <taxon>Pichiomycetes</taxon>
        <taxon>Pichiales</taxon>
        <taxon>Pichiaceae</taxon>
        <taxon>Ambrosiozyma</taxon>
    </lineage>
</organism>
<dbReference type="OrthoDB" id="361494at2759"/>
<dbReference type="Gene3D" id="2.130.10.10">
    <property type="entry name" value="YVTN repeat-like/Quinoprotein amine dehydrogenase"/>
    <property type="match status" value="1"/>
</dbReference>
<dbReference type="AlphaFoldDB" id="A0A9W6Z1Z2"/>
<feature type="compositionally biased region" description="Polar residues" evidence="1">
    <location>
        <begin position="450"/>
        <end position="462"/>
    </location>
</feature>
<gene>
    <name evidence="2" type="ORF">Amon01_000663700</name>
</gene>